<dbReference type="CDD" id="cd00167">
    <property type="entry name" value="SANT"/>
    <property type="match status" value="2"/>
</dbReference>
<dbReference type="PROSITE" id="PS51294">
    <property type="entry name" value="HTH_MYB"/>
    <property type="match status" value="2"/>
</dbReference>
<dbReference type="InterPro" id="IPR001005">
    <property type="entry name" value="SANT/Myb"/>
</dbReference>
<dbReference type="GO" id="GO:0003677">
    <property type="term" value="F:DNA binding"/>
    <property type="evidence" value="ECO:0007669"/>
    <property type="project" value="UniProtKB-KW"/>
</dbReference>
<evidence type="ECO:0000259" key="6">
    <source>
        <dbReference type="PROSITE" id="PS50090"/>
    </source>
</evidence>
<dbReference type="EMBL" id="JBCNJP010000007">
    <property type="protein sequence ID" value="KAK9076633.1"/>
    <property type="molecule type" value="Genomic_DNA"/>
</dbReference>
<evidence type="ECO:0000256" key="2">
    <source>
        <dbReference type="ARBA" id="ARBA00022737"/>
    </source>
</evidence>
<dbReference type="InterPro" id="IPR017930">
    <property type="entry name" value="Myb_dom"/>
</dbReference>
<feature type="region of interest" description="Disordered" evidence="5">
    <location>
        <begin position="651"/>
        <end position="676"/>
    </location>
</feature>
<comment type="caution">
    <text evidence="8">The sequence shown here is derived from an EMBL/GenBank/DDBJ whole genome shotgun (WGS) entry which is preliminary data.</text>
</comment>
<dbReference type="SMART" id="SM00717">
    <property type="entry name" value="SANT"/>
    <property type="match status" value="2"/>
</dbReference>
<feature type="domain" description="Myb-like" evidence="6">
    <location>
        <begin position="62"/>
        <end position="112"/>
    </location>
</feature>
<dbReference type="InterPro" id="IPR015495">
    <property type="entry name" value="Myb_TF_plants"/>
</dbReference>
<dbReference type="SUPFAM" id="SSF46689">
    <property type="entry name" value="Homeodomain-like"/>
    <property type="match status" value="1"/>
</dbReference>
<name>A0AAP0H6G1_9ASTR</name>
<evidence type="ECO:0000256" key="1">
    <source>
        <dbReference type="ARBA" id="ARBA00004123"/>
    </source>
</evidence>
<feature type="compositionally biased region" description="Basic residues" evidence="5">
    <location>
        <begin position="128"/>
        <end position="139"/>
    </location>
</feature>
<feature type="domain" description="Myb-like" evidence="6">
    <location>
        <begin position="9"/>
        <end position="61"/>
    </location>
</feature>
<dbReference type="PANTHER" id="PTHR47999:SF9">
    <property type="entry name" value="TRANSCRIPTION REPRESSOR MYB5-LIKE"/>
    <property type="match status" value="1"/>
</dbReference>
<keyword evidence="3" id="KW-0238">DNA-binding</keyword>
<feature type="compositionally biased region" description="Low complexity" evidence="5">
    <location>
        <begin position="168"/>
        <end position="185"/>
    </location>
</feature>
<organism evidence="8 9">
    <name type="scientific">Deinandra increscens subsp. villosa</name>
    <dbReference type="NCBI Taxonomy" id="3103831"/>
    <lineage>
        <taxon>Eukaryota</taxon>
        <taxon>Viridiplantae</taxon>
        <taxon>Streptophyta</taxon>
        <taxon>Embryophyta</taxon>
        <taxon>Tracheophyta</taxon>
        <taxon>Spermatophyta</taxon>
        <taxon>Magnoliopsida</taxon>
        <taxon>eudicotyledons</taxon>
        <taxon>Gunneridae</taxon>
        <taxon>Pentapetalae</taxon>
        <taxon>asterids</taxon>
        <taxon>campanulids</taxon>
        <taxon>Asterales</taxon>
        <taxon>Asteraceae</taxon>
        <taxon>Asteroideae</taxon>
        <taxon>Heliantheae alliance</taxon>
        <taxon>Madieae</taxon>
        <taxon>Madiinae</taxon>
        <taxon>Deinandra</taxon>
    </lineage>
</organism>
<protein>
    <submittedName>
        <fullName evidence="8">Uncharacterized protein</fullName>
    </submittedName>
</protein>
<reference evidence="8 9" key="1">
    <citation type="submission" date="2024-04" db="EMBL/GenBank/DDBJ databases">
        <title>The reference genome of an endangered Asteraceae, Deinandra increscens subsp. villosa, native to the Central Coast of California.</title>
        <authorList>
            <person name="Guilliams M."/>
            <person name="Hasenstab-Lehman K."/>
            <person name="Meyer R."/>
            <person name="Mcevoy S."/>
        </authorList>
    </citation>
    <scope>NUCLEOTIDE SEQUENCE [LARGE SCALE GENOMIC DNA]</scope>
    <source>
        <tissue evidence="8">Leaf</tissue>
    </source>
</reference>
<dbReference type="GO" id="GO:0005634">
    <property type="term" value="C:nucleus"/>
    <property type="evidence" value="ECO:0007669"/>
    <property type="project" value="UniProtKB-SubCell"/>
</dbReference>
<sequence length="723" mass="81051">MGRAPCCSKVGLHRGAWSDEEDKLLTNYIQTHGEGQWRSMPSKAGLLRCGKSCRLRWMNYLRPGIKRGNFTPEEEENIIRLHSIHGSRWSFIASELSGRTDNEIKNYWNSHLKRKLAQSNQPEDVSKTNKKTKEKKKRKTDQEKKLTKVVKITEKEAEEEKVVSHPASSSSSSLLTSSKSESSSSAVDQGETDFCWPNWSPLLEMEGASSQYELELSLDGLDSLMMEHDDGEMLEKLYDECWMLIQDGDGEGLNHKEVKQIPVCQENIVADRHPVWGRLKWQIKEGGHSDASYADILKNDASSEKKEKEIVVLDHKLDYIEDWERISLIGKAKDAQIFDSLIEVLEAEDVPLPQLRFMGGLNALMTFHDEEETEVFYRCLFDRGDIFERIDRWQNKVWEQERVIILKIYGVPPPLWGEAVFEDIGNKFGKVIMKIGADGCDVNLAFKKVRILSDCFEPIDEVCSIKWEQTVFRCRVKESDEEWLPDFVRHQDGIGRRTPSMLTPAANPVVVGGGDVSPEKDPAVAVEDVGVDKRLEGKSTIQQGVFSVQEKDNRRMSGDIFLEDSRHTDCRESEDFDVGTKNSRGPVDGVGPMTLLLKDIGLLSSDLDSSQDIDNSGPAQVEDVAPLISNGPVLRSRSRLGGTSSCSISATIGKGGKKGKSGAHSKRKAARKVINDGRSISDPVATRLEVEETIKMGESIGVRLIGEEGKVEEVVVGDNYSIY</sequence>
<dbReference type="InterPro" id="IPR009057">
    <property type="entry name" value="Homeodomain-like_sf"/>
</dbReference>
<evidence type="ECO:0000259" key="7">
    <source>
        <dbReference type="PROSITE" id="PS51294"/>
    </source>
</evidence>
<gene>
    <name evidence="8" type="ORF">SSX86_004967</name>
</gene>
<evidence type="ECO:0000256" key="4">
    <source>
        <dbReference type="ARBA" id="ARBA00023242"/>
    </source>
</evidence>
<keyword evidence="4" id="KW-0539">Nucleus</keyword>
<dbReference type="PANTHER" id="PTHR47999">
    <property type="entry name" value="TRANSCRIPTION FACTOR MYB8-RELATED-RELATED"/>
    <property type="match status" value="1"/>
</dbReference>
<proteinExistence type="predicted"/>
<evidence type="ECO:0000313" key="9">
    <source>
        <dbReference type="Proteomes" id="UP001408789"/>
    </source>
</evidence>
<dbReference type="Pfam" id="PF00249">
    <property type="entry name" value="Myb_DNA-binding"/>
    <property type="match status" value="2"/>
</dbReference>
<dbReference type="FunFam" id="1.10.10.60:FF:000001">
    <property type="entry name" value="MYB-related transcription factor"/>
    <property type="match status" value="1"/>
</dbReference>
<dbReference type="PROSITE" id="PS50090">
    <property type="entry name" value="MYB_LIKE"/>
    <property type="match status" value="2"/>
</dbReference>
<evidence type="ECO:0000313" key="8">
    <source>
        <dbReference type="EMBL" id="KAK9076633.1"/>
    </source>
</evidence>
<keyword evidence="2" id="KW-0677">Repeat</keyword>
<dbReference type="Proteomes" id="UP001408789">
    <property type="component" value="Unassembled WGS sequence"/>
</dbReference>
<comment type="subcellular location">
    <subcellularLocation>
        <location evidence="1">Nucleus</location>
    </subcellularLocation>
</comment>
<feature type="domain" description="HTH myb-type" evidence="7">
    <location>
        <begin position="9"/>
        <end position="61"/>
    </location>
</feature>
<dbReference type="Gene3D" id="1.10.10.60">
    <property type="entry name" value="Homeodomain-like"/>
    <property type="match status" value="2"/>
</dbReference>
<dbReference type="AlphaFoldDB" id="A0AAP0H6G1"/>
<feature type="compositionally biased region" description="Basic residues" evidence="5">
    <location>
        <begin position="655"/>
        <end position="671"/>
    </location>
</feature>
<keyword evidence="9" id="KW-1185">Reference proteome</keyword>
<feature type="domain" description="HTH myb-type" evidence="7">
    <location>
        <begin position="62"/>
        <end position="116"/>
    </location>
</feature>
<accession>A0AAP0H6G1</accession>
<evidence type="ECO:0000256" key="5">
    <source>
        <dbReference type="SAM" id="MobiDB-lite"/>
    </source>
</evidence>
<feature type="region of interest" description="Disordered" evidence="5">
    <location>
        <begin position="157"/>
        <end position="190"/>
    </location>
</feature>
<feature type="region of interest" description="Disordered" evidence="5">
    <location>
        <begin position="115"/>
        <end position="145"/>
    </location>
</feature>
<evidence type="ECO:0000256" key="3">
    <source>
        <dbReference type="ARBA" id="ARBA00023125"/>
    </source>
</evidence>